<dbReference type="InterPro" id="IPR013087">
    <property type="entry name" value="Znf_C2H2_type"/>
</dbReference>
<sequence length="189" mass="21332">PVPDGKHPCGWINCSLSFGSHEALTNHIASVHIGGGKSSYTCGWVGCDRAAEGKEFAQRQKILRHVQTHTGHRPFKCETCGKRFSEANTLSQHVRTHTREKPYACDYPGCTARFAVAGSLTIHKRSRHTNERPFVCEWPGCGKRFAESSNLTKHRRTHNGEKPFVCQECKRAFSRPDQLQRHRKVHEGS</sequence>
<evidence type="ECO:0000256" key="8">
    <source>
        <dbReference type="ARBA" id="ARBA00022833"/>
    </source>
</evidence>
<dbReference type="FunFam" id="3.30.160.60:FF:000063">
    <property type="entry name" value="Wilms tumor 1-KTS isoform"/>
    <property type="match status" value="1"/>
</dbReference>
<accession>A0A316UN97</accession>
<evidence type="ECO:0000256" key="15">
    <source>
        <dbReference type="PROSITE-ProRule" id="PRU00042"/>
    </source>
</evidence>
<keyword evidence="12" id="KW-0804">Transcription</keyword>
<keyword evidence="5" id="KW-0479">Metal-binding</keyword>
<feature type="domain" description="C2H2-type" evidence="16">
    <location>
        <begin position="103"/>
        <end position="133"/>
    </location>
</feature>
<dbReference type="GeneID" id="37025816"/>
<evidence type="ECO:0000256" key="7">
    <source>
        <dbReference type="ARBA" id="ARBA00022771"/>
    </source>
</evidence>
<keyword evidence="11" id="KW-0238">DNA-binding</keyword>
<evidence type="ECO:0000313" key="18">
    <source>
        <dbReference type="Proteomes" id="UP000245884"/>
    </source>
</evidence>
<keyword evidence="8" id="KW-0862">Zinc</keyword>
<dbReference type="FunFam" id="3.30.160.60:FF:000185">
    <property type="entry name" value="zinc finger protein 319"/>
    <property type="match status" value="1"/>
</dbReference>
<dbReference type="FunFam" id="3.30.160.60:FF:000125">
    <property type="entry name" value="Putative zinc finger protein 143"/>
    <property type="match status" value="1"/>
</dbReference>
<dbReference type="PROSITE" id="PS50157">
    <property type="entry name" value="ZINC_FINGER_C2H2_2"/>
    <property type="match status" value="5"/>
</dbReference>
<evidence type="ECO:0000256" key="10">
    <source>
        <dbReference type="ARBA" id="ARBA00023015"/>
    </source>
</evidence>
<keyword evidence="13" id="KW-0539">Nucleus</keyword>
<dbReference type="STRING" id="1569628.A0A316UN97"/>
<keyword evidence="9" id="KW-0832">Ubl conjugation</keyword>
<evidence type="ECO:0000256" key="5">
    <source>
        <dbReference type="ARBA" id="ARBA00022723"/>
    </source>
</evidence>
<evidence type="ECO:0000256" key="14">
    <source>
        <dbReference type="ARBA" id="ARBA00069242"/>
    </source>
</evidence>
<keyword evidence="18" id="KW-1185">Reference proteome</keyword>
<evidence type="ECO:0000259" key="16">
    <source>
        <dbReference type="PROSITE" id="PS50157"/>
    </source>
</evidence>
<feature type="non-terminal residue" evidence="17">
    <location>
        <position position="189"/>
    </location>
</feature>
<dbReference type="Gene3D" id="3.30.160.60">
    <property type="entry name" value="Classic Zinc Finger"/>
    <property type="match status" value="6"/>
</dbReference>
<evidence type="ECO:0000256" key="9">
    <source>
        <dbReference type="ARBA" id="ARBA00022843"/>
    </source>
</evidence>
<dbReference type="GO" id="GO:0005654">
    <property type="term" value="C:nucleoplasm"/>
    <property type="evidence" value="ECO:0007669"/>
    <property type="project" value="UniProtKB-SubCell"/>
</dbReference>
<dbReference type="EMBL" id="KZ819670">
    <property type="protein sequence ID" value="PWN26730.1"/>
    <property type="molecule type" value="Genomic_DNA"/>
</dbReference>
<feature type="domain" description="C2H2-type" evidence="16">
    <location>
        <begin position="45"/>
        <end position="74"/>
    </location>
</feature>
<evidence type="ECO:0000313" key="17">
    <source>
        <dbReference type="EMBL" id="PWN26730.1"/>
    </source>
</evidence>
<dbReference type="PANTHER" id="PTHR46179">
    <property type="entry name" value="ZINC FINGER PROTEIN"/>
    <property type="match status" value="1"/>
</dbReference>
<reference evidence="17 18" key="1">
    <citation type="journal article" date="2018" name="Mol. Biol. Evol.">
        <title>Broad Genomic Sampling Reveals a Smut Pathogenic Ancestry of the Fungal Clade Ustilaginomycotina.</title>
        <authorList>
            <person name="Kijpornyongpan T."/>
            <person name="Mondo S.J."/>
            <person name="Barry K."/>
            <person name="Sandor L."/>
            <person name="Lee J."/>
            <person name="Lipzen A."/>
            <person name="Pangilinan J."/>
            <person name="LaButti K."/>
            <person name="Hainaut M."/>
            <person name="Henrissat B."/>
            <person name="Grigoriev I.V."/>
            <person name="Spatafora J.W."/>
            <person name="Aime M.C."/>
        </authorList>
    </citation>
    <scope>NUCLEOTIDE SEQUENCE [LARGE SCALE GENOMIC DNA]</scope>
    <source>
        <strain evidence="17 18">MCA 5214</strain>
    </source>
</reference>
<evidence type="ECO:0000256" key="11">
    <source>
        <dbReference type="ARBA" id="ARBA00023125"/>
    </source>
</evidence>
<keyword evidence="6" id="KW-0677">Repeat</keyword>
<name>A0A316UN97_9BASI</name>
<dbReference type="InterPro" id="IPR036236">
    <property type="entry name" value="Znf_C2H2_sf"/>
</dbReference>
<dbReference type="GO" id="GO:0005730">
    <property type="term" value="C:nucleolus"/>
    <property type="evidence" value="ECO:0007669"/>
    <property type="project" value="UniProtKB-SubCell"/>
</dbReference>
<dbReference type="SMART" id="SM00355">
    <property type="entry name" value="ZnF_C2H2"/>
    <property type="match status" value="6"/>
</dbReference>
<dbReference type="GO" id="GO:0000978">
    <property type="term" value="F:RNA polymerase II cis-regulatory region sequence-specific DNA binding"/>
    <property type="evidence" value="ECO:0007669"/>
    <property type="project" value="UniProtKB-ARBA"/>
</dbReference>
<dbReference type="InterPro" id="IPR051061">
    <property type="entry name" value="Zinc_finger_trans_reg"/>
</dbReference>
<feature type="non-terminal residue" evidence="17">
    <location>
        <position position="1"/>
    </location>
</feature>
<evidence type="ECO:0000256" key="2">
    <source>
        <dbReference type="ARBA" id="ARBA00004642"/>
    </source>
</evidence>
<dbReference type="SUPFAM" id="SSF57667">
    <property type="entry name" value="beta-beta-alpha zinc fingers"/>
    <property type="match status" value="3"/>
</dbReference>
<gene>
    <name evidence="17" type="ORF">BDZ90DRAFT_207838</name>
</gene>
<dbReference type="GO" id="GO:0008270">
    <property type="term" value="F:zinc ion binding"/>
    <property type="evidence" value="ECO:0007669"/>
    <property type="project" value="UniProtKB-KW"/>
</dbReference>
<evidence type="ECO:0000256" key="4">
    <source>
        <dbReference type="ARBA" id="ARBA00022499"/>
    </source>
</evidence>
<feature type="domain" description="C2H2-type" evidence="16">
    <location>
        <begin position="134"/>
        <end position="163"/>
    </location>
</feature>
<protein>
    <recommendedName>
        <fullName evidence="14">Wilms tumor protein homolog</fullName>
    </recommendedName>
</protein>
<comment type="subcellular location">
    <subcellularLocation>
        <location evidence="1">Nucleus</location>
        <location evidence="1">Nucleolus</location>
    </subcellularLocation>
    <subcellularLocation>
        <location evidence="2">Nucleus</location>
        <location evidence="2">Nucleoplasm</location>
    </subcellularLocation>
</comment>
<dbReference type="Proteomes" id="UP000245884">
    <property type="component" value="Unassembled WGS sequence"/>
</dbReference>
<proteinExistence type="inferred from homology"/>
<dbReference type="AlphaFoldDB" id="A0A316UN97"/>
<feature type="domain" description="C2H2-type" evidence="16">
    <location>
        <begin position="75"/>
        <end position="102"/>
    </location>
</feature>
<evidence type="ECO:0000256" key="3">
    <source>
        <dbReference type="ARBA" id="ARBA00006991"/>
    </source>
</evidence>
<keyword evidence="10" id="KW-0805">Transcription regulation</keyword>
<dbReference type="PANTHER" id="PTHR46179:SF13">
    <property type="entry name" value="C2H2-TYPE DOMAIN-CONTAINING PROTEIN"/>
    <property type="match status" value="1"/>
</dbReference>
<keyword evidence="7 15" id="KW-0863">Zinc-finger</keyword>
<dbReference type="RefSeq" id="XP_025361342.1">
    <property type="nucleotide sequence ID" value="XM_025503993.1"/>
</dbReference>
<dbReference type="GO" id="GO:0000981">
    <property type="term" value="F:DNA-binding transcription factor activity, RNA polymerase II-specific"/>
    <property type="evidence" value="ECO:0007669"/>
    <property type="project" value="UniProtKB-ARBA"/>
</dbReference>
<evidence type="ECO:0000256" key="1">
    <source>
        <dbReference type="ARBA" id="ARBA00004604"/>
    </source>
</evidence>
<evidence type="ECO:0000256" key="13">
    <source>
        <dbReference type="ARBA" id="ARBA00023242"/>
    </source>
</evidence>
<evidence type="ECO:0000256" key="6">
    <source>
        <dbReference type="ARBA" id="ARBA00022737"/>
    </source>
</evidence>
<evidence type="ECO:0000256" key="12">
    <source>
        <dbReference type="ARBA" id="ARBA00023163"/>
    </source>
</evidence>
<keyword evidence="4" id="KW-1017">Isopeptide bond</keyword>
<dbReference type="OrthoDB" id="3437960at2759"/>
<dbReference type="Pfam" id="PF00096">
    <property type="entry name" value="zf-C2H2"/>
    <property type="match status" value="3"/>
</dbReference>
<organism evidence="17 18">
    <name type="scientific">Jaminaea rosea</name>
    <dbReference type="NCBI Taxonomy" id="1569628"/>
    <lineage>
        <taxon>Eukaryota</taxon>
        <taxon>Fungi</taxon>
        <taxon>Dikarya</taxon>
        <taxon>Basidiomycota</taxon>
        <taxon>Ustilaginomycotina</taxon>
        <taxon>Exobasidiomycetes</taxon>
        <taxon>Microstromatales</taxon>
        <taxon>Microstromatales incertae sedis</taxon>
        <taxon>Jaminaea</taxon>
    </lineage>
</organism>
<comment type="similarity">
    <text evidence="3">Belongs to the krueppel C2H2-type zinc-finger protein family.</text>
</comment>
<dbReference type="PROSITE" id="PS00028">
    <property type="entry name" value="ZINC_FINGER_C2H2_1"/>
    <property type="match status" value="5"/>
</dbReference>
<feature type="domain" description="C2H2-type" evidence="16">
    <location>
        <begin position="164"/>
        <end position="189"/>
    </location>
</feature>